<reference evidence="5 6" key="1">
    <citation type="submission" date="2014-04" db="EMBL/GenBank/DDBJ databases">
        <authorList>
            <consortium name="DOE Joint Genome Institute"/>
            <person name="Kuo A."/>
            <person name="Kohler A."/>
            <person name="Nagy L.G."/>
            <person name="Floudas D."/>
            <person name="Copeland A."/>
            <person name="Barry K.W."/>
            <person name="Cichocki N."/>
            <person name="Veneault-Fourrey C."/>
            <person name="LaButti K."/>
            <person name="Lindquist E.A."/>
            <person name="Lipzen A."/>
            <person name="Lundell T."/>
            <person name="Morin E."/>
            <person name="Murat C."/>
            <person name="Sun H."/>
            <person name="Tunlid A."/>
            <person name="Henrissat B."/>
            <person name="Grigoriev I.V."/>
            <person name="Hibbett D.S."/>
            <person name="Martin F."/>
            <person name="Nordberg H.P."/>
            <person name="Cantor M.N."/>
            <person name="Hua S.X."/>
        </authorList>
    </citation>
    <scope>NUCLEOTIDE SEQUENCE [LARGE SCALE GENOMIC DNA]</scope>
    <source>
        <strain evidence="5 6">LaAM-08-1</strain>
    </source>
</reference>
<dbReference type="PANTHER" id="PTHR43963:SF6">
    <property type="entry name" value="CHAIN DEHYDROGENASE FAMILY PROTEIN, PUTATIVE (AFU_ORTHOLOGUE AFUA_3G15350)-RELATED"/>
    <property type="match status" value="1"/>
</dbReference>
<dbReference type="HOGENOM" id="CLU_010194_9_0_1"/>
<reference evidence="6" key="2">
    <citation type="submission" date="2015-01" db="EMBL/GenBank/DDBJ databases">
        <title>Evolutionary Origins and Diversification of the Mycorrhizal Mutualists.</title>
        <authorList>
            <consortium name="DOE Joint Genome Institute"/>
            <consortium name="Mycorrhizal Genomics Consortium"/>
            <person name="Kohler A."/>
            <person name="Kuo A."/>
            <person name="Nagy L.G."/>
            <person name="Floudas D."/>
            <person name="Copeland A."/>
            <person name="Barry K.W."/>
            <person name="Cichocki N."/>
            <person name="Veneault-Fourrey C."/>
            <person name="LaButti K."/>
            <person name="Lindquist E.A."/>
            <person name="Lipzen A."/>
            <person name="Lundell T."/>
            <person name="Morin E."/>
            <person name="Murat C."/>
            <person name="Riley R."/>
            <person name="Ohm R."/>
            <person name="Sun H."/>
            <person name="Tunlid A."/>
            <person name="Henrissat B."/>
            <person name="Grigoriev I.V."/>
            <person name="Hibbett D.S."/>
            <person name="Martin F."/>
        </authorList>
    </citation>
    <scope>NUCLEOTIDE SEQUENCE [LARGE SCALE GENOMIC DNA]</scope>
    <source>
        <strain evidence="6">LaAM-08-1</strain>
    </source>
</reference>
<dbReference type="GO" id="GO:0016491">
    <property type="term" value="F:oxidoreductase activity"/>
    <property type="evidence" value="ECO:0007669"/>
    <property type="project" value="UniProtKB-KW"/>
</dbReference>
<evidence type="ECO:0000313" key="5">
    <source>
        <dbReference type="EMBL" id="KIK06218.1"/>
    </source>
</evidence>
<dbReference type="EMBL" id="KN838554">
    <property type="protein sequence ID" value="KIK06218.1"/>
    <property type="molecule type" value="Genomic_DNA"/>
</dbReference>
<accession>A0A0C9YDD3</accession>
<evidence type="ECO:0000256" key="2">
    <source>
        <dbReference type="ARBA" id="ARBA00022857"/>
    </source>
</evidence>
<evidence type="ECO:0000256" key="1">
    <source>
        <dbReference type="ARBA" id="ARBA00006484"/>
    </source>
</evidence>
<dbReference type="InterPro" id="IPR020904">
    <property type="entry name" value="Sc_DH/Rdtase_CS"/>
</dbReference>
<gene>
    <name evidence="5" type="ORF">K443DRAFT_130059</name>
</gene>
<keyword evidence="3" id="KW-0560">Oxidoreductase</keyword>
<dbReference type="Proteomes" id="UP000054477">
    <property type="component" value="Unassembled WGS sequence"/>
</dbReference>
<dbReference type="InterPro" id="IPR036291">
    <property type="entry name" value="NAD(P)-bd_dom_sf"/>
</dbReference>
<dbReference type="SUPFAM" id="SSF51735">
    <property type="entry name" value="NAD(P)-binding Rossmann-fold domains"/>
    <property type="match status" value="1"/>
</dbReference>
<keyword evidence="6" id="KW-1185">Reference proteome</keyword>
<sequence>MSKVILVTGANSGIGFELTRLLAERGHTVYLGARNPVAGQEARDKLHANGIKGVKFVELDVTKLTTIVAAKEVIQKAEGRLDVLVNNAGISLMDQPQAPSTVDLAIVREAFEPNFFGLIQTTTTLLPLIRAAPNGVILNVSTDMASNTLQARPEAGLHFAAYNTSKAAANSYTIALSHDLRKQGIKVNAVTPGYTSTKLNSFGEGGKSVKAGAEILLPWALLDKDGPTGLFIDEHGKESPW</sequence>
<evidence type="ECO:0000256" key="3">
    <source>
        <dbReference type="ARBA" id="ARBA00023002"/>
    </source>
</evidence>
<dbReference type="AlphaFoldDB" id="A0A0C9YDD3"/>
<dbReference type="Pfam" id="PF00106">
    <property type="entry name" value="adh_short"/>
    <property type="match status" value="1"/>
</dbReference>
<dbReference type="PROSITE" id="PS00061">
    <property type="entry name" value="ADH_SHORT"/>
    <property type="match status" value="1"/>
</dbReference>
<organism evidence="5 6">
    <name type="scientific">Laccaria amethystina LaAM-08-1</name>
    <dbReference type="NCBI Taxonomy" id="1095629"/>
    <lineage>
        <taxon>Eukaryota</taxon>
        <taxon>Fungi</taxon>
        <taxon>Dikarya</taxon>
        <taxon>Basidiomycota</taxon>
        <taxon>Agaricomycotina</taxon>
        <taxon>Agaricomycetes</taxon>
        <taxon>Agaricomycetidae</taxon>
        <taxon>Agaricales</taxon>
        <taxon>Agaricineae</taxon>
        <taxon>Hydnangiaceae</taxon>
        <taxon>Laccaria</taxon>
    </lineage>
</organism>
<name>A0A0C9YDD3_9AGAR</name>
<evidence type="ECO:0000313" key="6">
    <source>
        <dbReference type="Proteomes" id="UP000054477"/>
    </source>
</evidence>
<keyword evidence="2" id="KW-0521">NADP</keyword>
<dbReference type="Gene3D" id="3.40.50.720">
    <property type="entry name" value="NAD(P)-binding Rossmann-like Domain"/>
    <property type="match status" value="1"/>
</dbReference>
<dbReference type="PRINTS" id="PR00081">
    <property type="entry name" value="GDHRDH"/>
</dbReference>
<protein>
    <submittedName>
        <fullName evidence="5">Unplaced genomic scaffold K443scaffold_19, whole genome shotgun sequence</fullName>
    </submittedName>
</protein>
<dbReference type="InterPro" id="IPR002347">
    <property type="entry name" value="SDR_fam"/>
</dbReference>
<comment type="similarity">
    <text evidence="1 4">Belongs to the short-chain dehydrogenases/reductases (SDR) family.</text>
</comment>
<proteinExistence type="inferred from homology"/>
<dbReference type="OrthoDB" id="1933717at2759"/>
<dbReference type="PANTHER" id="PTHR43963">
    <property type="entry name" value="CARBONYL REDUCTASE 1-RELATED"/>
    <property type="match status" value="1"/>
</dbReference>
<dbReference type="PRINTS" id="PR00080">
    <property type="entry name" value="SDRFAMILY"/>
</dbReference>
<dbReference type="STRING" id="1095629.A0A0C9YDD3"/>
<evidence type="ECO:0000256" key="4">
    <source>
        <dbReference type="RuleBase" id="RU000363"/>
    </source>
</evidence>